<dbReference type="PANTHER" id="PTHR46652:SF7">
    <property type="entry name" value="LEUCINE-RICH REPEAT AND IQ DOMAIN-CONTAINING PROTEIN 1"/>
    <property type="match status" value="1"/>
</dbReference>
<feature type="compositionally biased region" description="Basic and acidic residues" evidence="3">
    <location>
        <begin position="288"/>
        <end position="305"/>
    </location>
</feature>
<dbReference type="Proteomes" id="UP000017836">
    <property type="component" value="Unassembled WGS sequence"/>
</dbReference>
<dbReference type="Gramene" id="ERM98933">
    <property type="protein sequence ID" value="ERM98933"/>
    <property type="gene ID" value="AMTR_s00114p00120500"/>
</dbReference>
<evidence type="ECO:0000256" key="3">
    <source>
        <dbReference type="SAM" id="MobiDB-lite"/>
    </source>
</evidence>
<dbReference type="OMA" id="IRQFCFG"/>
<gene>
    <name evidence="4" type="ORF">AMTR_s00114p00120500</name>
</gene>
<dbReference type="GO" id="GO:0015630">
    <property type="term" value="C:microtubule cytoskeleton"/>
    <property type="evidence" value="ECO:0000318"/>
    <property type="project" value="GO_Central"/>
</dbReference>
<protein>
    <recommendedName>
        <fullName evidence="6">Protein phosphatase 1 regulatory subunit 7</fullName>
    </recommendedName>
</protein>
<dbReference type="EMBL" id="KI395136">
    <property type="protein sequence ID" value="ERM98933.1"/>
    <property type="molecule type" value="Genomic_DNA"/>
</dbReference>
<dbReference type="eggNOG" id="KOG0531">
    <property type="taxonomic scope" value="Eukaryota"/>
</dbReference>
<dbReference type="HOGENOM" id="CLU_047626_0_0_1"/>
<evidence type="ECO:0000313" key="5">
    <source>
        <dbReference type="Proteomes" id="UP000017836"/>
    </source>
</evidence>
<dbReference type="SUPFAM" id="SSF52058">
    <property type="entry name" value="L domain-like"/>
    <property type="match status" value="1"/>
</dbReference>
<name>W1NUD3_AMBTC</name>
<dbReference type="AlphaFoldDB" id="W1NUD3"/>
<feature type="region of interest" description="Disordered" evidence="3">
    <location>
        <begin position="284"/>
        <end position="305"/>
    </location>
</feature>
<feature type="region of interest" description="Disordered" evidence="3">
    <location>
        <begin position="235"/>
        <end position="272"/>
    </location>
</feature>
<dbReference type="PROSITE" id="PS51450">
    <property type="entry name" value="LRR"/>
    <property type="match status" value="4"/>
</dbReference>
<evidence type="ECO:0000313" key="4">
    <source>
        <dbReference type="EMBL" id="ERM98933.1"/>
    </source>
</evidence>
<keyword evidence="2" id="KW-0677">Repeat</keyword>
<dbReference type="InterPro" id="IPR032675">
    <property type="entry name" value="LRR_dom_sf"/>
</dbReference>
<dbReference type="InterPro" id="IPR050836">
    <property type="entry name" value="SDS22/Internalin_LRR"/>
</dbReference>
<evidence type="ECO:0000256" key="2">
    <source>
        <dbReference type="ARBA" id="ARBA00022737"/>
    </source>
</evidence>
<dbReference type="STRING" id="13333.W1NUD3"/>
<keyword evidence="1" id="KW-0433">Leucine-rich repeat</keyword>
<feature type="compositionally biased region" description="Basic and acidic residues" evidence="3">
    <location>
        <begin position="247"/>
        <end position="258"/>
    </location>
</feature>
<dbReference type="InterPro" id="IPR001611">
    <property type="entry name" value="Leu-rich_rpt"/>
</dbReference>
<proteinExistence type="predicted"/>
<dbReference type="Pfam" id="PF13855">
    <property type="entry name" value="LRR_8"/>
    <property type="match status" value="1"/>
</dbReference>
<evidence type="ECO:0008006" key="6">
    <source>
        <dbReference type="Google" id="ProtNLM"/>
    </source>
</evidence>
<dbReference type="Gene3D" id="3.80.10.10">
    <property type="entry name" value="Ribonuclease Inhibitor"/>
    <property type="match status" value="2"/>
</dbReference>
<accession>W1NUD3</accession>
<dbReference type="PANTHER" id="PTHR46652">
    <property type="entry name" value="LEUCINE-RICH REPEAT AND IQ DOMAIN-CONTAINING PROTEIN 1-RELATED"/>
    <property type="match status" value="1"/>
</dbReference>
<organism evidence="4 5">
    <name type="scientific">Amborella trichopoda</name>
    <dbReference type="NCBI Taxonomy" id="13333"/>
    <lineage>
        <taxon>Eukaryota</taxon>
        <taxon>Viridiplantae</taxon>
        <taxon>Streptophyta</taxon>
        <taxon>Embryophyta</taxon>
        <taxon>Tracheophyta</taxon>
        <taxon>Spermatophyta</taxon>
        <taxon>Magnoliopsida</taxon>
        <taxon>Amborellales</taxon>
        <taxon>Amborellaceae</taxon>
        <taxon>Amborella</taxon>
    </lineage>
</organism>
<reference evidence="5" key="1">
    <citation type="journal article" date="2013" name="Science">
        <title>The Amborella genome and the evolution of flowering plants.</title>
        <authorList>
            <consortium name="Amborella Genome Project"/>
        </authorList>
    </citation>
    <scope>NUCLEOTIDE SEQUENCE [LARGE SCALE GENOMIC DNA]</scope>
</reference>
<dbReference type="SMART" id="SM00365">
    <property type="entry name" value="LRR_SD22"/>
    <property type="match status" value="6"/>
</dbReference>
<keyword evidence="5" id="KW-1185">Reference proteome</keyword>
<sequence>MQVLGFNEFSILERLDLSCNNLSTLEGLKSCVNLKWLSVVENKLQSLKGVESLSKLTVLNAGRNILTSMDEVKSLTSLRALMLNDNDISSICRLDRLSFLNTLVLSRNPIQDIGKSLAKGKSIAKLSLSNCQLQTIGLSLISCVDLKELRLAHNRITLLHVELAHNAKLQILDLGNNMIRKWSSIKVISNLHDLKNLNLQGNPIVEKSNLAVKVHRKLPSIRIFNGHPIESTIADPNLSKETILQNPDKEAGSKEEKSKRKKSKKNEKLETEVIDDRDSSFVDIIVSKNHEEPEESEKKISHRGDLEVKKDSGLVAVLQKQKKAKRKHEVKGSATLLVEKEEIGMGGPSLWDS</sequence>
<evidence type="ECO:0000256" key="1">
    <source>
        <dbReference type="ARBA" id="ARBA00022614"/>
    </source>
</evidence>